<reference evidence="3 4" key="1">
    <citation type="submission" date="2021-06" db="EMBL/GenBank/DDBJ databases">
        <title>Caerostris extrusa draft genome.</title>
        <authorList>
            <person name="Kono N."/>
            <person name="Arakawa K."/>
        </authorList>
    </citation>
    <scope>NUCLEOTIDE SEQUENCE [LARGE SCALE GENOMIC DNA]</scope>
</reference>
<dbReference type="InterPro" id="IPR031148">
    <property type="entry name" value="Plexin"/>
</dbReference>
<dbReference type="AlphaFoldDB" id="A0AAV4SE18"/>
<keyword evidence="1" id="KW-0472">Membrane</keyword>
<gene>
    <name evidence="3" type="ORF">CEXT_325971</name>
</gene>
<evidence type="ECO:0000313" key="4">
    <source>
        <dbReference type="Proteomes" id="UP001054945"/>
    </source>
</evidence>
<dbReference type="GO" id="GO:0017154">
    <property type="term" value="F:semaphorin receptor activity"/>
    <property type="evidence" value="ECO:0007669"/>
    <property type="project" value="InterPro"/>
</dbReference>
<evidence type="ECO:0000259" key="2">
    <source>
        <dbReference type="Pfam" id="PF01833"/>
    </source>
</evidence>
<dbReference type="InterPro" id="IPR014756">
    <property type="entry name" value="Ig_E-set"/>
</dbReference>
<protein>
    <recommendedName>
        <fullName evidence="2">IPT/TIG domain-containing protein</fullName>
    </recommendedName>
</protein>
<dbReference type="PANTHER" id="PTHR22625">
    <property type="entry name" value="PLEXIN"/>
    <property type="match status" value="1"/>
</dbReference>
<dbReference type="GO" id="GO:0030334">
    <property type="term" value="P:regulation of cell migration"/>
    <property type="evidence" value="ECO:0007669"/>
    <property type="project" value="TreeGrafter"/>
</dbReference>
<dbReference type="Proteomes" id="UP001054945">
    <property type="component" value="Unassembled WGS sequence"/>
</dbReference>
<dbReference type="InterPro" id="IPR013783">
    <property type="entry name" value="Ig-like_fold"/>
</dbReference>
<comment type="caution">
    <text evidence="3">The sequence shown here is derived from an EMBL/GenBank/DDBJ whole genome shotgun (WGS) entry which is preliminary data.</text>
</comment>
<feature type="transmembrane region" description="Helical" evidence="1">
    <location>
        <begin position="163"/>
        <end position="185"/>
    </location>
</feature>
<name>A0AAV4SE18_CAEEX</name>
<dbReference type="EMBL" id="BPLR01009175">
    <property type="protein sequence ID" value="GIY30138.1"/>
    <property type="molecule type" value="Genomic_DNA"/>
</dbReference>
<feature type="domain" description="IPT/TIG" evidence="2">
    <location>
        <begin position="66"/>
        <end position="127"/>
    </location>
</feature>
<organism evidence="3 4">
    <name type="scientific">Caerostris extrusa</name>
    <name type="common">Bark spider</name>
    <name type="synonym">Caerostris bankana</name>
    <dbReference type="NCBI Taxonomy" id="172846"/>
    <lineage>
        <taxon>Eukaryota</taxon>
        <taxon>Metazoa</taxon>
        <taxon>Ecdysozoa</taxon>
        <taxon>Arthropoda</taxon>
        <taxon>Chelicerata</taxon>
        <taxon>Arachnida</taxon>
        <taxon>Araneae</taxon>
        <taxon>Araneomorphae</taxon>
        <taxon>Entelegynae</taxon>
        <taxon>Araneoidea</taxon>
        <taxon>Araneidae</taxon>
        <taxon>Caerostris</taxon>
    </lineage>
</organism>
<dbReference type="Pfam" id="PF01833">
    <property type="entry name" value="TIG"/>
    <property type="match status" value="1"/>
</dbReference>
<dbReference type="Gene3D" id="2.60.40.10">
    <property type="entry name" value="Immunoglobulins"/>
    <property type="match status" value="1"/>
</dbReference>
<keyword evidence="4" id="KW-1185">Reference proteome</keyword>
<dbReference type="CDD" id="cd00603">
    <property type="entry name" value="IPT_PCSR"/>
    <property type="match status" value="1"/>
</dbReference>
<accession>A0AAV4SE18</accession>
<keyword evidence="1" id="KW-1133">Transmembrane helix</keyword>
<dbReference type="InterPro" id="IPR002909">
    <property type="entry name" value="IPT_dom"/>
</dbReference>
<dbReference type="SUPFAM" id="SSF81296">
    <property type="entry name" value="E set domains"/>
    <property type="match status" value="1"/>
</dbReference>
<proteinExistence type="predicted"/>
<dbReference type="GO" id="GO:0002116">
    <property type="term" value="C:semaphorin receptor complex"/>
    <property type="evidence" value="ECO:0007669"/>
    <property type="project" value="TreeGrafter"/>
</dbReference>
<evidence type="ECO:0000313" key="3">
    <source>
        <dbReference type="EMBL" id="GIY30138.1"/>
    </source>
</evidence>
<sequence length="196" mass="21721">MYTIVDGQEYNSSCIVDTATEMKCKSPRVPAEKLDFSSDDQDAHPLELEYDPIYYPFSEKNGIKYYKSDYLTINGMNLDRASQETDVVVRIGTSYCNVTSLSRSQLTCRPPTTQPPARDANGKPDVNKIPEVVVEVGDHLKFTIGKLSYEVPSSQDATLTKPVIIGVITGACILVVIVIIILIAYRRKSTESSRCA</sequence>
<dbReference type="PANTHER" id="PTHR22625:SF70">
    <property type="entry name" value="PLEXIN A, ISOFORM A"/>
    <property type="match status" value="1"/>
</dbReference>
<dbReference type="GO" id="GO:0005886">
    <property type="term" value="C:plasma membrane"/>
    <property type="evidence" value="ECO:0007669"/>
    <property type="project" value="TreeGrafter"/>
</dbReference>
<keyword evidence="1" id="KW-0812">Transmembrane</keyword>
<evidence type="ECO:0000256" key="1">
    <source>
        <dbReference type="SAM" id="Phobius"/>
    </source>
</evidence>